<evidence type="ECO:0000256" key="1">
    <source>
        <dbReference type="SAM" id="MobiDB-lite"/>
    </source>
</evidence>
<feature type="compositionally biased region" description="Polar residues" evidence="1">
    <location>
        <begin position="196"/>
        <end position="217"/>
    </location>
</feature>
<feature type="region of interest" description="Disordered" evidence="1">
    <location>
        <begin position="194"/>
        <end position="217"/>
    </location>
</feature>
<evidence type="ECO:0000313" key="2">
    <source>
        <dbReference type="EnsemblMetazoa" id="XP_050500912.1"/>
    </source>
</evidence>
<reference evidence="2" key="1">
    <citation type="submission" date="2025-05" db="UniProtKB">
        <authorList>
            <consortium name="EnsemblMetazoa"/>
        </authorList>
    </citation>
    <scope>IDENTIFICATION</scope>
</reference>
<protein>
    <submittedName>
        <fullName evidence="2">Uncharacterized protein</fullName>
    </submittedName>
</protein>
<accession>A0ABM5JSJ3</accession>
<proteinExistence type="predicted"/>
<keyword evidence="3" id="KW-1185">Reference proteome</keyword>
<name>A0ABM5JSJ3_DIAVI</name>
<sequence length="480" mass="54612">MEMLKQPKAMSVSGDMAVNWKKFKNSFELYSIATGCKEKSQQIQAAVFLHCIGEDVLGHFELSLNLTEAEKQNYEVLIKKFEKEFVPQSNLSVESHKFNRREQEPGESFDSFLGDLRRLASGCDFGALKDRLIKDRIVIGIRDKKTKDRLLRETNLSLAKTIEICKAAEQTEEYIRQLMDKTNTLEVSDVRKRNLNRSQGKQQLNSQQNTNYQRGNQNVARGSTAKCGRCGRSHVFNACPAMGKQCTNCYKYNHFNKFCFYKNNVNAIEYNSNEMSNEAFSSRQGKDNEFVLGAVEINMLCENWFEVLKLTGCNKMVKFKLDTGAQVTIDISNYGGQKLVVLGSCDLEVENNNKTYVLNFVIVKTNNKSAPILGIKSIQVLNLIQRCNINEITTAGILDVYDSLFDELLEDSLSKGGPPAVQNQEQLTIDEEALDKSELKNDQVEPDLVEEREHNIGGDQYVTRSGRMVKKPQYLKYYCQ</sequence>
<dbReference type="PANTHER" id="PTHR33198:SF20">
    <property type="entry name" value="RETROTRANSPOSON GAG DOMAIN-CONTAINING PROTEIN"/>
    <property type="match status" value="1"/>
</dbReference>
<dbReference type="Proteomes" id="UP001652700">
    <property type="component" value="Unplaced"/>
</dbReference>
<dbReference type="GeneID" id="126880884"/>
<dbReference type="EnsemblMetazoa" id="XM_050644955.1">
    <property type="protein sequence ID" value="XP_050500912.1"/>
    <property type="gene ID" value="LOC126880884"/>
</dbReference>
<organism evidence="2 3">
    <name type="scientific">Diabrotica virgifera virgifera</name>
    <name type="common">western corn rootworm</name>
    <dbReference type="NCBI Taxonomy" id="50390"/>
    <lineage>
        <taxon>Eukaryota</taxon>
        <taxon>Metazoa</taxon>
        <taxon>Ecdysozoa</taxon>
        <taxon>Arthropoda</taxon>
        <taxon>Hexapoda</taxon>
        <taxon>Insecta</taxon>
        <taxon>Pterygota</taxon>
        <taxon>Neoptera</taxon>
        <taxon>Endopterygota</taxon>
        <taxon>Coleoptera</taxon>
        <taxon>Polyphaga</taxon>
        <taxon>Cucujiformia</taxon>
        <taxon>Chrysomeloidea</taxon>
        <taxon>Chrysomelidae</taxon>
        <taxon>Galerucinae</taxon>
        <taxon>Diabroticina</taxon>
        <taxon>Diabroticites</taxon>
        <taxon>Diabrotica</taxon>
    </lineage>
</organism>
<evidence type="ECO:0000313" key="3">
    <source>
        <dbReference type="Proteomes" id="UP001652700"/>
    </source>
</evidence>
<dbReference type="PANTHER" id="PTHR33198">
    <property type="entry name" value="ANK_REP_REGION DOMAIN-CONTAINING PROTEIN-RELATED"/>
    <property type="match status" value="1"/>
</dbReference>
<dbReference type="RefSeq" id="XP_050500912.1">
    <property type="nucleotide sequence ID" value="XM_050644955.1"/>
</dbReference>